<feature type="domain" description="ASPIC/UnbV" evidence="2">
    <location>
        <begin position="486"/>
        <end position="550"/>
    </location>
</feature>
<keyword evidence="1" id="KW-0732">Signal</keyword>
<evidence type="ECO:0000313" key="3">
    <source>
        <dbReference type="EMBL" id="GAC32987.1"/>
    </source>
</evidence>
<accession>K6ZRQ4</accession>
<dbReference type="EMBL" id="BAER01000045">
    <property type="protein sequence ID" value="GAC32987.1"/>
    <property type="molecule type" value="Genomic_DNA"/>
</dbReference>
<organism evidence="3 4">
    <name type="scientific">Paraglaciecola polaris LMG 21857</name>
    <dbReference type="NCBI Taxonomy" id="1129793"/>
    <lineage>
        <taxon>Bacteria</taxon>
        <taxon>Pseudomonadati</taxon>
        <taxon>Pseudomonadota</taxon>
        <taxon>Gammaproteobacteria</taxon>
        <taxon>Alteromonadales</taxon>
        <taxon>Alteromonadaceae</taxon>
        <taxon>Paraglaciecola</taxon>
    </lineage>
</organism>
<dbReference type="AlphaFoldDB" id="K6ZRQ4"/>
<protein>
    <recommendedName>
        <fullName evidence="2">ASPIC/UnbV domain-containing protein</fullName>
    </recommendedName>
</protein>
<dbReference type="PANTHER" id="PTHR16026:SF0">
    <property type="entry name" value="CARTILAGE ACIDIC PROTEIN 1"/>
    <property type="match status" value="1"/>
</dbReference>
<keyword evidence="4" id="KW-1185">Reference proteome</keyword>
<dbReference type="SUPFAM" id="SSF69318">
    <property type="entry name" value="Integrin alpha N-terminal domain"/>
    <property type="match status" value="2"/>
</dbReference>
<name>K6ZRQ4_9ALTE</name>
<dbReference type="Gene3D" id="2.130.10.130">
    <property type="entry name" value="Integrin alpha, N-terminal"/>
    <property type="match status" value="2"/>
</dbReference>
<dbReference type="InterPro" id="IPR028994">
    <property type="entry name" value="Integrin_alpha_N"/>
</dbReference>
<sequence>MITEHGNHVRVLWNDDGQYSAPQNITTGDMHGLSVADYDNDGRMDLIMAQGGGDGKNPRRPLHFQINKDRTFDQGQSLNYFQPGRGRAIKFIDPDEDGNLDLLLTGFPLKSQPEGANHLYRNAGSGRFDFVGNLPQAQWLGYRTLLTDFNNDFDSDILFFGGKDIAVLKGQDGLAYQEVSQQILGALANTSDVSSMSEIDFDNDGDFDLFLTRSEAQFDIESYYDPAHQRFAFLTFRKDFLFEDLKISGDLRIENLQQTYPNFDVFVGADKRKLTLEGDRHGGKNMTINKDQAKGCPTGETKGGLYIGYLGNDMWRIGGQSHSRLAGVIDNVVSTPSIEPQRDLPALLLENRDGVFVDVTHELGLHMDQQTTSAAVGDFNNDGWADLAVLKYGDMAAKTKQIVYLNQQGKGFLPVARHGILSEDLGTTGGSIEAFDYDLDGVLDLVYSDERGKWHLMRNNTVNTEHSHFNIVKVGRSPTGKASPQGAVMTVQACTHLYKRRIGSSSAAFSQSMNTNLHLGLGTCEKIDTATVRWSNGEVEKLAPPQVDTITNAGLRP</sequence>
<dbReference type="Pfam" id="PF13517">
    <property type="entry name" value="FG-GAP_3"/>
    <property type="match status" value="2"/>
</dbReference>
<evidence type="ECO:0000313" key="4">
    <source>
        <dbReference type="Proteomes" id="UP000006322"/>
    </source>
</evidence>
<dbReference type="InterPro" id="IPR013517">
    <property type="entry name" value="FG-GAP"/>
</dbReference>
<evidence type="ECO:0000259" key="2">
    <source>
        <dbReference type="Pfam" id="PF07593"/>
    </source>
</evidence>
<proteinExistence type="predicted"/>
<evidence type="ECO:0000256" key="1">
    <source>
        <dbReference type="ARBA" id="ARBA00022729"/>
    </source>
</evidence>
<comment type="caution">
    <text evidence="3">The sequence shown here is derived from an EMBL/GenBank/DDBJ whole genome shotgun (WGS) entry which is preliminary data.</text>
</comment>
<dbReference type="InterPro" id="IPR027039">
    <property type="entry name" value="Crtac1"/>
</dbReference>
<gene>
    <name evidence="3" type="ORF">GPLA_2082</name>
</gene>
<dbReference type="PANTHER" id="PTHR16026">
    <property type="entry name" value="CARTILAGE ACIDIC PROTEIN 1"/>
    <property type="match status" value="1"/>
</dbReference>
<dbReference type="InterPro" id="IPR011519">
    <property type="entry name" value="UnbV_ASPIC"/>
</dbReference>
<dbReference type="Proteomes" id="UP000006322">
    <property type="component" value="Unassembled WGS sequence"/>
</dbReference>
<reference evidence="4" key="1">
    <citation type="journal article" date="2014" name="Environ. Microbiol.">
        <title>Comparative genomics of the marine bacterial genus Glaciecola reveals the high degree of genomic diversity and genomic characteristic for cold adaptation.</title>
        <authorList>
            <person name="Qin Q.L."/>
            <person name="Xie B.B."/>
            <person name="Yu Y."/>
            <person name="Shu Y.L."/>
            <person name="Rong J.C."/>
            <person name="Zhang Y.J."/>
            <person name="Zhao D.L."/>
            <person name="Chen X.L."/>
            <person name="Zhang X.Y."/>
            <person name="Chen B."/>
            <person name="Zhou B.C."/>
            <person name="Zhang Y.Z."/>
        </authorList>
    </citation>
    <scope>NUCLEOTIDE SEQUENCE [LARGE SCALE GENOMIC DNA]</scope>
    <source>
        <strain evidence="4">LMG 21857</strain>
    </source>
</reference>
<dbReference type="STRING" id="1129793.GPLA_2082"/>
<dbReference type="Pfam" id="PF07593">
    <property type="entry name" value="UnbV_ASPIC"/>
    <property type="match status" value="1"/>
</dbReference>